<dbReference type="PANTHER" id="PTHR24350">
    <property type="entry name" value="SERINE/THREONINE-PROTEIN KINASE IAL-RELATED"/>
    <property type="match status" value="1"/>
</dbReference>
<evidence type="ECO:0000256" key="12">
    <source>
        <dbReference type="SAM" id="MobiDB-lite"/>
    </source>
</evidence>
<dbReference type="InterPro" id="IPR000719">
    <property type="entry name" value="Prot_kinase_dom"/>
</dbReference>
<keyword evidence="2" id="KW-0808">Transferase</keyword>
<dbReference type="InterPro" id="IPR030616">
    <property type="entry name" value="Aur-like"/>
</dbReference>
<feature type="active site" description="Proton acceptor" evidence="8">
    <location>
        <position position="195"/>
    </location>
</feature>
<name>A0A9D4HPF5_DREPO</name>
<evidence type="ECO:0000256" key="11">
    <source>
        <dbReference type="PROSITE-ProRule" id="PRU10141"/>
    </source>
</evidence>
<dbReference type="FunFam" id="1.10.510.10:FF:000571">
    <property type="entry name" value="Maternal embryonic leucine zipper kinase"/>
    <property type="match status" value="1"/>
</dbReference>
<keyword evidence="1" id="KW-0723">Serine/threonine-protein kinase</keyword>
<feature type="cross-link" description="Glycyl lysine isopeptide (Lys-Gly) (interchain with G-Cter in SUMO2)" evidence="10">
    <location>
        <position position="197"/>
    </location>
</feature>
<reference evidence="14" key="1">
    <citation type="journal article" date="2019" name="bioRxiv">
        <title>The Genome of the Zebra Mussel, Dreissena polymorpha: A Resource for Invasive Species Research.</title>
        <authorList>
            <person name="McCartney M.A."/>
            <person name="Auch B."/>
            <person name="Kono T."/>
            <person name="Mallez S."/>
            <person name="Zhang Y."/>
            <person name="Obille A."/>
            <person name="Becker A."/>
            <person name="Abrahante J.E."/>
            <person name="Garbe J."/>
            <person name="Badalamenti J.P."/>
            <person name="Herman A."/>
            <person name="Mangelson H."/>
            <person name="Liachko I."/>
            <person name="Sullivan S."/>
            <person name="Sone E.D."/>
            <person name="Koren S."/>
            <person name="Silverstein K.A.T."/>
            <person name="Beckman K.B."/>
            <person name="Gohl D.M."/>
        </authorList>
    </citation>
    <scope>NUCLEOTIDE SEQUENCE</scope>
    <source>
        <strain evidence="14">Duluth1</strain>
        <tissue evidence="14">Whole animal</tissue>
    </source>
</reference>
<evidence type="ECO:0000256" key="10">
    <source>
        <dbReference type="PIRSR" id="PIRSR630616-3"/>
    </source>
</evidence>
<comment type="catalytic activity">
    <reaction evidence="6">
        <text>L-threonyl-[protein] + ATP = O-phospho-L-threonyl-[protein] + ADP + H(+)</text>
        <dbReference type="Rhea" id="RHEA:46608"/>
        <dbReference type="Rhea" id="RHEA-COMP:11060"/>
        <dbReference type="Rhea" id="RHEA-COMP:11605"/>
        <dbReference type="ChEBI" id="CHEBI:15378"/>
        <dbReference type="ChEBI" id="CHEBI:30013"/>
        <dbReference type="ChEBI" id="CHEBI:30616"/>
        <dbReference type="ChEBI" id="CHEBI:61977"/>
        <dbReference type="ChEBI" id="CHEBI:456216"/>
        <dbReference type="EC" id="2.7.11.1"/>
    </reaction>
</comment>
<feature type="binding site" evidence="9 11">
    <location>
        <position position="102"/>
    </location>
    <ligand>
        <name>ATP</name>
        <dbReference type="ChEBI" id="CHEBI:30616"/>
    </ligand>
</feature>
<gene>
    <name evidence="14" type="ORF">DPMN_052553</name>
</gene>
<keyword evidence="3 9" id="KW-0547">Nucleotide-binding</keyword>
<dbReference type="Proteomes" id="UP000828390">
    <property type="component" value="Unassembled WGS sequence"/>
</dbReference>
<evidence type="ECO:0000256" key="5">
    <source>
        <dbReference type="ARBA" id="ARBA00022840"/>
    </source>
</evidence>
<reference evidence="14" key="2">
    <citation type="submission" date="2020-11" db="EMBL/GenBank/DDBJ databases">
        <authorList>
            <person name="McCartney M.A."/>
            <person name="Auch B."/>
            <person name="Kono T."/>
            <person name="Mallez S."/>
            <person name="Becker A."/>
            <person name="Gohl D.M."/>
            <person name="Silverstein K.A.T."/>
            <person name="Koren S."/>
            <person name="Bechman K.B."/>
            <person name="Herman A."/>
            <person name="Abrahante J.E."/>
            <person name="Garbe J."/>
        </authorList>
    </citation>
    <scope>NUCLEOTIDE SEQUENCE</scope>
    <source>
        <strain evidence="14">Duluth1</strain>
        <tissue evidence="14">Whole animal</tissue>
    </source>
</reference>
<dbReference type="InterPro" id="IPR008271">
    <property type="entry name" value="Ser/Thr_kinase_AS"/>
</dbReference>
<dbReference type="PROSITE" id="PS00107">
    <property type="entry name" value="PROTEIN_KINASE_ATP"/>
    <property type="match status" value="1"/>
</dbReference>
<feature type="domain" description="Protein kinase" evidence="13">
    <location>
        <begin position="73"/>
        <end position="340"/>
    </location>
</feature>
<dbReference type="PROSITE" id="PS00108">
    <property type="entry name" value="PROTEIN_KINASE_ST"/>
    <property type="match status" value="1"/>
</dbReference>
<comment type="caution">
    <text evidence="14">The sequence shown here is derived from an EMBL/GenBank/DDBJ whole genome shotgun (WGS) entry which is preliminary data.</text>
</comment>
<dbReference type="GO" id="GO:0005524">
    <property type="term" value="F:ATP binding"/>
    <property type="evidence" value="ECO:0007669"/>
    <property type="project" value="UniProtKB-UniRule"/>
</dbReference>
<feature type="binding site" evidence="9">
    <location>
        <begin position="199"/>
        <end position="200"/>
    </location>
    <ligand>
        <name>ATP</name>
        <dbReference type="ChEBI" id="CHEBI:30616"/>
    </ligand>
</feature>
<evidence type="ECO:0000256" key="3">
    <source>
        <dbReference type="ARBA" id="ARBA00022741"/>
    </source>
</evidence>
<evidence type="ECO:0000256" key="8">
    <source>
        <dbReference type="PIRSR" id="PIRSR630616-1"/>
    </source>
</evidence>
<evidence type="ECO:0000256" key="2">
    <source>
        <dbReference type="ARBA" id="ARBA00022679"/>
    </source>
</evidence>
<evidence type="ECO:0000259" key="13">
    <source>
        <dbReference type="PROSITE" id="PS50011"/>
    </source>
</evidence>
<feature type="binding site" evidence="9">
    <location>
        <position position="222"/>
    </location>
    <ligand>
        <name>ATP</name>
        <dbReference type="ChEBI" id="CHEBI:30616"/>
    </ligand>
</feature>
<proteinExistence type="predicted"/>
<keyword evidence="5 9" id="KW-0067">ATP-binding</keyword>
<evidence type="ECO:0000256" key="9">
    <source>
        <dbReference type="PIRSR" id="PIRSR630616-2"/>
    </source>
</evidence>
<comment type="catalytic activity">
    <reaction evidence="7">
        <text>L-seryl-[protein] + ATP = O-phospho-L-seryl-[protein] + ADP + H(+)</text>
        <dbReference type="Rhea" id="RHEA:17989"/>
        <dbReference type="Rhea" id="RHEA-COMP:9863"/>
        <dbReference type="Rhea" id="RHEA-COMP:11604"/>
        <dbReference type="ChEBI" id="CHEBI:15378"/>
        <dbReference type="ChEBI" id="CHEBI:29999"/>
        <dbReference type="ChEBI" id="CHEBI:30616"/>
        <dbReference type="ChEBI" id="CHEBI:83421"/>
        <dbReference type="ChEBI" id="CHEBI:456216"/>
        <dbReference type="EC" id="2.7.11.1"/>
    </reaction>
</comment>
<evidence type="ECO:0000256" key="7">
    <source>
        <dbReference type="ARBA" id="ARBA00048679"/>
    </source>
</evidence>
<organism evidence="14 15">
    <name type="scientific">Dreissena polymorpha</name>
    <name type="common">Zebra mussel</name>
    <name type="synonym">Mytilus polymorpha</name>
    <dbReference type="NCBI Taxonomy" id="45954"/>
    <lineage>
        <taxon>Eukaryota</taxon>
        <taxon>Metazoa</taxon>
        <taxon>Spiralia</taxon>
        <taxon>Lophotrochozoa</taxon>
        <taxon>Mollusca</taxon>
        <taxon>Bivalvia</taxon>
        <taxon>Autobranchia</taxon>
        <taxon>Heteroconchia</taxon>
        <taxon>Euheterodonta</taxon>
        <taxon>Imparidentia</taxon>
        <taxon>Neoheterodontei</taxon>
        <taxon>Myida</taxon>
        <taxon>Dreissenoidea</taxon>
        <taxon>Dreissenidae</taxon>
        <taxon>Dreissena</taxon>
    </lineage>
</organism>
<dbReference type="InterPro" id="IPR011009">
    <property type="entry name" value="Kinase-like_dom_sf"/>
</dbReference>
<protein>
    <recommendedName>
        <fullName evidence="13">Protein kinase domain-containing protein</fullName>
    </recommendedName>
</protein>
<dbReference type="SUPFAM" id="SSF56112">
    <property type="entry name" value="Protein kinase-like (PK-like)"/>
    <property type="match status" value="1"/>
</dbReference>
<dbReference type="Gene3D" id="1.10.510.10">
    <property type="entry name" value="Transferase(Phosphotransferase) domain 1"/>
    <property type="match status" value="1"/>
</dbReference>
<dbReference type="AlphaFoldDB" id="A0A9D4HPF5"/>
<dbReference type="SMART" id="SM00220">
    <property type="entry name" value="S_TKc"/>
    <property type="match status" value="1"/>
</dbReference>
<sequence>MEDSNFIFGMHVYLMELHILSGERSRLSFAVKDEISTRKRMTSTTGQLQRKGSADKTIPHTRLEDETMIWEMYENVRKLGQGSFGKVYQVRHKSTNVMWAMKFVNKDKAGGSGIKLLEREVAILKRVSHPNIIQLNEVFETSKRMCLVMELCTEGELADTLKERKFFVESQVRLITKELASAIAYLHKNDIVHRDLKLENILVSKSASPSNPEDSLQIKVTDFGLSITKSGVGHDNMMQDFCGTPNYMAPEIIDNKMYSQQCDVWALGVIVYTLFCGVPPFRSKDEENLYELIKKGDLDFTSSDVWEEVSDEAKDCIRGMLIVDPAHRFTAGEILSHHWITGDSESKSTNVLKLMREWKDDIKQERDVADNDNSAINGVISGPSEEGHNEANNNEADHSTERTGSGGTKKPGSEGKSSNRGSVGRSSTGSIPKTTGNSLKIPSTTPRANNTRSPMQSKVTSSGASQPRATPQPLRNTAGTPMGLRATATPTPNKLNTQSRPTTKGNPSKK</sequence>
<evidence type="ECO:0000256" key="6">
    <source>
        <dbReference type="ARBA" id="ARBA00047899"/>
    </source>
</evidence>
<dbReference type="GO" id="GO:0004674">
    <property type="term" value="F:protein serine/threonine kinase activity"/>
    <property type="evidence" value="ECO:0007669"/>
    <property type="project" value="UniProtKB-KW"/>
</dbReference>
<evidence type="ECO:0000313" key="15">
    <source>
        <dbReference type="Proteomes" id="UP000828390"/>
    </source>
</evidence>
<keyword evidence="15" id="KW-1185">Reference proteome</keyword>
<dbReference type="Pfam" id="PF00069">
    <property type="entry name" value="Pkinase"/>
    <property type="match status" value="1"/>
</dbReference>
<feature type="compositionally biased region" description="Polar residues" evidence="12">
    <location>
        <begin position="415"/>
        <end position="479"/>
    </location>
</feature>
<evidence type="ECO:0000313" key="14">
    <source>
        <dbReference type="EMBL" id="KAH3726684.1"/>
    </source>
</evidence>
<feature type="region of interest" description="Disordered" evidence="12">
    <location>
        <begin position="365"/>
        <end position="510"/>
    </location>
</feature>
<dbReference type="FunFam" id="3.30.200.20:FF:000315">
    <property type="entry name" value="Calcium-dependent protein kinase 3"/>
    <property type="match status" value="1"/>
</dbReference>
<dbReference type="EMBL" id="JAIWYP010000012">
    <property type="protein sequence ID" value="KAH3726684.1"/>
    <property type="molecule type" value="Genomic_DNA"/>
</dbReference>
<dbReference type="PROSITE" id="PS50011">
    <property type="entry name" value="PROTEIN_KINASE_DOM"/>
    <property type="match status" value="1"/>
</dbReference>
<feature type="compositionally biased region" description="Basic and acidic residues" evidence="12">
    <location>
        <begin position="385"/>
        <end position="401"/>
    </location>
</feature>
<evidence type="ECO:0000256" key="4">
    <source>
        <dbReference type="ARBA" id="ARBA00022777"/>
    </source>
</evidence>
<evidence type="ECO:0000256" key="1">
    <source>
        <dbReference type="ARBA" id="ARBA00022527"/>
    </source>
</evidence>
<feature type="compositionally biased region" description="Polar residues" evidence="12">
    <location>
        <begin position="488"/>
        <end position="510"/>
    </location>
</feature>
<dbReference type="InterPro" id="IPR017441">
    <property type="entry name" value="Protein_kinase_ATP_BS"/>
</dbReference>
<keyword evidence="4" id="KW-0418">Kinase</keyword>
<accession>A0A9D4HPF5</accession>